<gene>
    <name evidence="9" type="ORF">METZ01_LOCUS173609</name>
</gene>
<evidence type="ECO:0000256" key="5">
    <source>
        <dbReference type="ARBA" id="ARBA00022692"/>
    </source>
</evidence>
<feature type="transmembrane region" description="Helical" evidence="8">
    <location>
        <begin position="83"/>
        <end position="106"/>
    </location>
</feature>
<feature type="transmembrane region" description="Helical" evidence="8">
    <location>
        <begin position="194"/>
        <end position="217"/>
    </location>
</feature>
<dbReference type="InterPro" id="IPR022357">
    <property type="entry name" value="MIP_CS"/>
</dbReference>
<evidence type="ECO:0000256" key="2">
    <source>
        <dbReference type="ARBA" id="ARBA00006175"/>
    </source>
</evidence>
<feature type="transmembrane region" description="Helical" evidence="8">
    <location>
        <begin position="126"/>
        <end position="146"/>
    </location>
</feature>
<accession>A0A382C3T8</accession>
<dbReference type="InterPro" id="IPR034294">
    <property type="entry name" value="Aquaporin_transptr"/>
</dbReference>
<comment type="similarity">
    <text evidence="2">Belongs to the MIP/aquaporin (TC 1.A.8) family.</text>
</comment>
<dbReference type="InterPro" id="IPR023271">
    <property type="entry name" value="Aquaporin-like"/>
</dbReference>
<dbReference type="GO" id="GO:0015250">
    <property type="term" value="F:water channel activity"/>
    <property type="evidence" value="ECO:0007669"/>
    <property type="project" value="TreeGrafter"/>
</dbReference>
<feature type="transmembrane region" description="Helical" evidence="8">
    <location>
        <begin position="41"/>
        <end position="62"/>
    </location>
</feature>
<evidence type="ECO:0000256" key="7">
    <source>
        <dbReference type="ARBA" id="ARBA00023136"/>
    </source>
</evidence>
<name>A0A382C3T8_9ZZZZ</name>
<feature type="transmembrane region" description="Helical" evidence="8">
    <location>
        <begin position="153"/>
        <end position="174"/>
    </location>
</feature>
<protein>
    <recommendedName>
        <fullName evidence="10">Major intrinsic protein</fullName>
    </recommendedName>
</protein>
<keyword evidence="7 8" id="KW-0472">Membrane</keyword>
<dbReference type="InterPro" id="IPR000425">
    <property type="entry name" value="MIP"/>
</dbReference>
<reference evidence="9" key="1">
    <citation type="submission" date="2018-05" db="EMBL/GenBank/DDBJ databases">
        <authorList>
            <person name="Lanie J.A."/>
            <person name="Ng W.-L."/>
            <person name="Kazmierczak K.M."/>
            <person name="Andrzejewski T.M."/>
            <person name="Davidsen T.M."/>
            <person name="Wayne K.J."/>
            <person name="Tettelin H."/>
            <person name="Glass J.I."/>
            <person name="Rusch D."/>
            <person name="Podicherti R."/>
            <person name="Tsui H.-C.T."/>
            <person name="Winkler M.E."/>
        </authorList>
    </citation>
    <scope>NUCLEOTIDE SEQUENCE</scope>
</reference>
<dbReference type="Pfam" id="PF00230">
    <property type="entry name" value="MIP"/>
    <property type="match status" value="1"/>
</dbReference>
<keyword evidence="3" id="KW-0813">Transport</keyword>
<dbReference type="GO" id="GO:0005886">
    <property type="term" value="C:plasma membrane"/>
    <property type="evidence" value="ECO:0007669"/>
    <property type="project" value="UniProtKB-SubCell"/>
</dbReference>
<evidence type="ECO:0008006" key="10">
    <source>
        <dbReference type="Google" id="ProtNLM"/>
    </source>
</evidence>
<evidence type="ECO:0000313" key="9">
    <source>
        <dbReference type="EMBL" id="SVB20755.1"/>
    </source>
</evidence>
<evidence type="ECO:0000256" key="1">
    <source>
        <dbReference type="ARBA" id="ARBA00004651"/>
    </source>
</evidence>
<dbReference type="Gene3D" id="1.20.1080.10">
    <property type="entry name" value="Glycerol uptake facilitator protein"/>
    <property type="match status" value="2"/>
</dbReference>
<dbReference type="SUPFAM" id="SSF81338">
    <property type="entry name" value="Aquaporin-like"/>
    <property type="match status" value="1"/>
</dbReference>
<dbReference type="PANTHER" id="PTHR19139:SF199">
    <property type="entry name" value="MIP17260P"/>
    <property type="match status" value="1"/>
</dbReference>
<evidence type="ECO:0000256" key="6">
    <source>
        <dbReference type="ARBA" id="ARBA00022989"/>
    </source>
</evidence>
<sequence>MNESELTRRLAAETLGTALLLATVVGSGIMAEALAGGNAAIALLGNTIPTGAILVVLITIFGPVSGAHLNPAVTLSFLVRREITIGAAIAYVAVQIVGGCIGTWAAHLMFAQDLLQFSSHQRTGSAQWFSEAVATFGLVATILGTLSRRPEAVAYMVGLYITAAYWFTASTSFANPAVTIARSLTDTFSGIYPAHAPGFVLAQLVGAVVATVVFGWLTPRQSCSPDR</sequence>
<comment type="subcellular location">
    <subcellularLocation>
        <location evidence="1">Cell membrane</location>
        <topology evidence="1">Multi-pass membrane protein</topology>
    </subcellularLocation>
</comment>
<keyword evidence="6 8" id="KW-1133">Transmembrane helix</keyword>
<proteinExistence type="inferred from homology"/>
<dbReference type="EMBL" id="UINC01032685">
    <property type="protein sequence ID" value="SVB20755.1"/>
    <property type="molecule type" value="Genomic_DNA"/>
</dbReference>
<evidence type="ECO:0000256" key="8">
    <source>
        <dbReference type="SAM" id="Phobius"/>
    </source>
</evidence>
<dbReference type="AlphaFoldDB" id="A0A382C3T8"/>
<dbReference type="PRINTS" id="PR00783">
    <property type="entry name" value="MINTRINSICP"/>
</dbReference>
<organism evidence="9">
    <name type="scientific">marine metagenome</name>
    <dbReference type="NCBI Taxonomy" id="408172"/>
    <lineage>
        <taxon>unclassified sequences</taxon>
        <taxon>metagenomes</taxon>
        <taxon>ecological metagenomes</taxon>
    </lineage>
</organism>
<keyword evidence="4" id="KW-1003">Cell membrane</keyword>
<dbReference type="PANTHER" id="PTHR19139">
    <property type="entry name" value="AQUAPORIN TRANSPORTER"/>
    <property type="match status" value="1"/>
</dbReference>
<evidence type="ECO:0000256" key="4">
    <source>
        <dbReference type="ARBA" id="ARBA00022475"/>
    </source>
</evidence>
<dbReference type="PROSITE" id="PS00221">
    <property type="entry name" value="MIP"/>
    <property type="match status" value="1"/>
</dbReference>
<evidence type="ECO:0000256" key="3">
    <source>
        <dbReference type="ARBA" id="ARBA00022448"/>
    </source>
</evidence>
<keyword evidence="5 8" id="KW-0812">Transmembrane</keyword>